<proteinExistence type="predicted"/>
<protein>
    <recommendedName>
        <fullName evidence="3">Gelsolin-like domain-containing protein</fullName>
    </recommendedName>
</protein>
<dbReference type="Proteomes" id="UP000518266">
    <property type="component" value="Unassembled WGS sequence"/>
</dbReference>
<reference evidence="1 2" key="1">
    <citation type="submission" date="2020-03" db="EMBL/GenBank/DDBJ databases">
        <title>Dissostichus mawsoni Genome sequencing and assembly.</title>
        <authorList>
            <person name="Park H."/>
        </authorList>
    </citation>
    <scope>NUCLEOTIDE SEQUENCE [LARGE SCALE GENOMIC DNA]</scope>
    <source>
        <strain evidence="1">DM0001</strain>
        <tissue evidence="1">Muscle</tissue>
    </source>
</reference>
<comment type="caution">
    <text evidence="1">The sequence shown here is derived from an EMBL/GenBank/DDBJ whole genome shotgun (WGS) entry which is preliminary data.</text>
</comment>
<evidence type="ECO:0000313" key="2">
    <source>
        <dbReference type="Proteomes" id="UP000518266"/>
    </source>
</evidence>
<keyword evidence="2" id="KW-1185">Reference proteome</keyword>
<dbReference type="EMBL" id="JAAKFY010000022">
    <property type="protein sequence ID" value="KAF3838810.1"/>
    <property type="molecule type" value="Genomic_DNA"/>
</dbReference>
<dbReference type="OrthoDB" id="8904513at2759"/>
<dbReference type="InterPro" id="IPR036180">
    <property type="entry name" value="Gelsolin-like_dom_sf"/>
</dbReference>
<dbReference type="Gene3D" id="3.40.20.10">
    <property type="entry name" value="Severin"/>
    <property type="match status" value="1"/>
</dbReference>
<organism evidence="1 2">
    <name type="scientific">Dissostichus mawsoni</name>
    <name type="common">Antarctic cod</name>
    <dbReference type="NCBI Taxonomy" id="36200"/>
    <lineage>
        <taxon>Eukaryota</taxon>
        <taxon>Metazoa</taxon>
        <taxon>Chordata</taxon>
        <taxon>Craniata</taxon>
        <taxon>Vertebrata</taxon>
        <taxon>Euteleostomi</taxon>
        <taxon>Actinopterygii</taxon>
        <taxon>Neopterygii</taxon>
        <taxon>Teleostei</taxon>
        <taxon>Neoteleostei</taxon>
        <taxon>Acanthomorphata</taxon>
        <taxon>Eupercaria</taxon>
        <taxon>Perciformes</taxon>
        <taxon>Notothenioidei</taxon>
        <taxon>Nototheniidae</taxon>
        <taxon>Dissostichus</taxon>
    </lineage>
</organism>
<name>A0A7J5XP51_DISMA</name>
<sequence length="82" mass="9373">MDCGNVFYFWIGKNCNEMFIRDVLGCPNYAAIPQNMTPLSERVRADEASSKATFFQYLVEDSSDSDSSLSQFLEQIQQQMSK</sequence>
<evidence type="ECO:0008006" key="3">
    <source>
        <dbReference type="Google" id="ProtNLM"/>
    </source>
</evidence>
<dbReference type="SUPFAM" id="SSF82754">
    <property type="entry name" value="C-terminal, gelsolin-like domain of Sec23/24"/>
    <property type="match status" value="1"/>
</dbReference>
<dbReference type="AlphaFoldDB" id="A0A7J5XP51"/>
<accession>A0A7J5XP51</accession>
<gene>
    <name evidence="1" type="ORF">F7725_010578</name>
</gene>
<dbReference type="InterPro" id="IPR029006">
    <property type="entry name" value="ADF-H/Gelsolin-like_dom_sf"/>
</dbReference>
<evidence type="ECO:0000313" key="1">
    <source>
        <dbReference type="EMBL" id="KAF3838810.1"/>
    </source>
</evidence>